<evidence type="ECO:0000256" key="5">
    <source>
        <dbReference type="ARBA" id="ARBA00022741"/>
    </source>
</evidence>
<feature type="domain" description="ABC transporter" evidence="9">
    <location>
        <begin position="4"/>
        <end position="238"/>
    </location>
</feature>
<evidence type="ECO:0000256" key="7">
    <source>
        <dbReference type="ARBA" id="ARBA00022967"/>
    </source>
</evidence>
<dbReference type="InterPro" id="IPR017871">
    <property type="entry name" value="ABC_transporter-like_CS"/>
</dbReference>
<dbReference type="InterPro" id="IPR003439">
    <property type="entry name" value="ABC_transporter-like_ATP-bd"/>
</dbReference>
<dbReference type="InterPro" id="IPR003593">
    <property type="entry name" value="AAA+_ATPase"/>
</dbReference>
<dbReference type="PANTHER" id="PTHR43875:SF12">
    <property type="entry name" value="SN-GLYCEROL-3-PHOSPHATE IMPORT ATP-BINDING PROTEIN UGPC"/>
    <property type="match status" value="1"/>
</dbReference>
<dbReference type="SUPFAM" id="SSF50331">
    <property type="entry name" value="MOP-like"/>
    <property type="match status" value="1"/>
</dbReference>
<dbReference type="InterPro" id="IPR008995">
    <property type="entry name" value="Mo/tungstate-bd_C_term_dom"/>
</dbReference>
<evidence type="ECO:0000256" key="6">
    <source>
        <dbReference type="ARBA" id="ARBA00022840"/>
    </source>
</evidence>
<dbReference type="EMBL" id="CP132507">
    <property type="protein sequence ID" value="WNO06289.1"/>
    <property type="molecule type" value="Genomic_DNA"/>
</dbReference>
<dbReference type="NCBIfam" id="NF008653">
    <property type="entry name" value="PRK11650.1"/>
    <property type="match status" value="1"/>
</dbReference>
<evidence type="ECO:0000313" key="10">
    <source>
        <dbReference type="EMBL" id="WNO06289.1"/>
    </source>
</evidence>
<dbReference type="RefSeq" id="WP_313869000.1">
    <property type="nucleotide sequence ID" value="NZ_CP132507.1"/>
</dbReference>
<dbReference type="PANTHER" id="PTHR43875">
    <property type="entry name" value="MALTODEXTRIN IMPORT ATP-BINDING PROTEIN MSMX"/>
    <property type="match status" value="1"/>
</dbReference>
<reference evidence="10 11" key="1">
    <citation type="submission" date="2023-08" db="EMBL/GenBank/DDBJ databases">
        <title>Rhodoferax potami sp. nov. and Rhodoferax mekongensis sp. nov., isolated from the Mekong River in Thailand.</title>
        <authorList>
            <person name="Kitikhun S."/>
            <person name="Charoenyingcharoen P."/>
            <person name="Siriarchawattana P."/>
            <person name="Likhitrattanapisal S."/>
            <person name="Nilsakha T."/>
            <person name="Chanpet A."/>
            <person name="Rattanawaree P."/>
            <person name="Ingsriswang S."/>
        </authorList>
    </citation>
    <scope>NUCLEOTIDE SEQUENCE [LARGE SCALE GENOMIC DNA]</scope>
    <source>
        <strain evidence="10 11">TBRC 17307</strain>
    </source>
</reference>
<keyword evidence="2" id="KW-1003">Cell membrane</keyword>
<dbReference type="InterPro" id="IPR047641">
    <property type="entry name" value="ABC_transpr_MalK/UgpC-like"/>
</dbReference>
<name>A0ABZ0B5D3_9BURK</name>
<evidence type="ECO:0000259" key="9">
    <source>
        <dbReference type="PROSITE" id="PS50893"/>
    </source>
</evidence>
<dbReference type="Gene3D" id="3.40.50.300">
    <property type="entry name" value="P-loop containing nucleotide triphosphate hydrolases"/>
    <property type="match status" value="1"/>
</dbReference>
<dbReference type="PROSITE" id="PS50893">
    <property type="entry name" value="ABC_TRANSPORTER_2"/>
    <property type="match status" value="1"/>
</dbReference>
<proteinExistence type="predicted"/>
<keyword evidence="1" id="KW-0813">Transport</keyword>
<protein>
    <submittedName>
        <fullName evidence="10">Sn-glycerol-3-phosphate ABC transporter ATP-binding protein UgpC</fullName>
    </submittedName>
</protein>
<dbReference type="Proteomes" id="UP001302257">
    <property type="component" value="Chromosome"/>
</dbReference>
<keyword evidence="8" id="KW-0472">Membrane</keyword>
<sequence>MASIELKNVIKRYGSGKSANQVIHGVNAQIQDGEFIVIVGPSGCGKSTLLRMVAGLEEVSDGQISIGGRVVNDLEPSDRDIAMVFQNYALYPHMSVFDNMAYGLKIANVPMDEIKARVDKAAKILELAPYLERKPKALSGGQRQRVAMGRAIVRQPQVFLFDEPLSNLDAKLRAQTRLEIQKLHRELGITSLFVTHDQVEAMTLAQRMIVMNGGVMEQFGTPEEVYTRPASTFVASFIGSPPMNLLKNAPDAKPGVITGIRPEHLDITSGGWALQVEAVEMLGAERLIYGKWAHKLNAVDADETVIIRIEESAAVPALGSTLHVTPRTDRIHHFDAATGKRMESV</sequence>
<dbReference type="GO" id="GO:0005524">
    <property type="term" value="F:ATP binding"/>
    <property type="evidence" value="ECO:0007669"/>
    <property type="project" value="UniProtKB-KW"/>
</dbReference>
<accession>A0ABZ0B5D3</accession>
<dbReference type="Pfam" id="PF00005">
    <property type="entry name" value="ABC_tran"/>
    <property type="match status" value="1"/>
</dbReference>
<keyword evidence="3" id="KW-0997">Cell inner membrane</keyword>
<dbReference type="CDD" id="cd03301">
    <property type="entry name" value="ABC_MalK_N"/>
    <property type="match status" value="1"/>
</dbReference>
<keyword evidence="5" id="KW-0547">Nucleotide-binding</keyword>
<dbReference type="PROSITE" id="PS00211">
    <property type="entry name" value="ABC_TRANSPORTER_1"/>
    <property type="match status" value="1"/>
</dbReference>
<organism evidence="10 11">
    <name type="scientific">Rhodoferax mekongensis</name>
    <dbReference type="NCBI Taxonomy" id="3068341"/>
    <lineage>
        <taxon>Bacteria</taxon>
        <taxon>Pseudomonadati</taxon>
        <taxon>Pseudomonadota</taxon>
        <taxon>Betaproteobacteria</taxon>
        <taxon>Burkholderiales</taxon>
        <taxon>Comamonadaceae</taxon>
        <taxon>Rhodoferax</taxon>
    </lineage>
</organism>
<dbReference type="SUPFAM" id="SSF52540">
    <property type="entry name" value="P-loop containing nucleoside triphosphate hydrolases"/>
    <property type="match status" value="1"/>
</dbReference>
<evidence type="ECO:0000256" key="2">
    <source>
        <dbReference type="ARBA" id="ARBA00022475"/>
    </source>
</evidence>
<dbReference type="Gene3D" id="2.40.50.100">
    <property type="match status" value="1"/>
</dbReference>
<keyword evidence="4" id="KW-0762">Sugar transport</keyword>
<dbReference type="SMART" id="SM00382">
    <property type="entry name" value="AAA"/>
    <property type="match status" value="1"/>
</dbReference>
<evidence type="ECO:0000256" key="4">
    <source>
        <dbReference type="ARBA" id="ARBA00022597"/>
    </source>
</evidence>
<evidence type="ECO:0000256" key="1">
    <source>
        <dbReference type="ARBA" id="ARBA00022448"/>
    </source>
</evidence>
<keyword evidence="11" id="KW-1185">Reference proteome</keyword>
<dbReference type="InterPro" id="IPR027417">
    <property type="entry name" value="P-loop_NTPase"/>
</dbReference>
<dbReference type="InterPro" id="IPR015855">
    <property type="entry name" value="ABC_transpr_MalK-like"/>
</dbReference>
<evidence type="ECO:0000256" key="8">
    <source>
        <dbReference type="ARBA" id="ARBA00023136"/>
    </source>
</evidence>
<keyword evidence="7" id="KW-1278">Translocase</keyword>
<keyword evidence="6 10" id="KW-0067">ATP-binding</keyword>
<evidence type="ECO:0000313" key="11">
    <source>
        <dbReference type="Proteomes" id="UP001302257"/>
    </source>
</evidence>
<gene>
    <name evidence="10" type="primary">ugpC</name>
    <name evidence="10" type="ORF">RAN89_07640</name>
</gene>
<evidence type="ECO:0000256" key="3">
    <source>
        <dbReference type="ARBA" id="ARBA00022519"/>
    </source>
</evidence>